<feature type="region of interest" description="Disordered" evidence="1">
    <location>
        <begin position="21"/>
        <end position="43"/>
    </location>
</feature>
<reference evidence="3" key="1">
    <citation type="submission" date="2022-10" db="EMBL/GenBank/DDBJ databases">
        <title>The complete genomes of actinobacterial strains from the NBC collection.</title>
        <authorList>
            <person name="Joergensen T.S."/>
            <person name="Alvarez Arevalo M."/>
            <person name="Sterndorff E.B."/>
            <person name="Faurdal D."/>
            <person name="Vuksanovic O."/>
            <person name="Mourched A.-S."/>
            <person name="Charusanti P."/>
            <person name="Shaw S."/>
            <person name="Blin K."/>
            <person name="Weber T."/>
        </authorList>
    </citation>
    <scope>NUCLEOTIDE SEQUENCE</scope>
    <source>
        <strain evidence="3">NBC_00222</strain>
    </source>
</reference>
<sequence>MRRLRVAAAVAAVAVLATAAVAPGTPPHPGGPAAERPVGGDGPAADGGFGAFGGFDDFDDFGGYGAVGGPAGQGGPGGFPRPGGFGTGRLRTLAGVLRQDRPGSGWYLVGGAHLALNLEVAYADHQQIVLRFPTARRVVSVLCGPDETYAPLGYSCGASVSLDEVRVRLGRNGRPADPTATAAGRYANFWLLGLVEQR</sequence>
<gene>
    <name evidence="3" type="ORF">OHA16_37835</name>
</gene>
<feature type="signal peptide" evidence="2">
    <location>
        <begin position="1"/>
        <end position="19"/>
    </location>
</feature>
<dbReference type="Proteomes" id="UP001432222">
    <property type="component" value="Chromosome"/>
</dbReference>
<keyword evidence="4" id="KW-1185">Reference proteome</keyword>
<evidence type="ECO:0000313" key="3">
    <source>
        <dbReference type="EMBL" id="WUQ88251.1"/>
    </source>
</evidence>
<dbReference type="EMBL" id="CP108110">
    <property type="protein sequence ID" value="WUQ88251.1"/>
    <property type="molecule type" value="Genomic_DNA"/>
</dbReference>
<keyword evidence="2" id="KW-0732">Signal</keyword>
<name>A0ABZ1UB36_9ACTN</name>
<dbReference type="RefSeq" id="WP_328958800.1">
    <property type="nucleotide sequence ID" value="NZ_CP108110.1"/>
</dbReference>
<evidence type="ECO:0000313" key="4">
    <source>
        <dbReference type="Proteomes" id="UP001432222"/>
    </source>
</evidence>
<evidence type="ECO:0000256" key="2">
    <source>
        <dbReference type="SAM" id="SignalP"/>
    </source>
</evidence>
<organism evidence="3 4">
    <name type="scientific">Kitasatospora purpeofusca</name>
    <dbReference type="NCBI Taxonomy" id="67352"/>
    <lineage>
        <taxon>Bacteria</taxon>
        <taxon>Bacillati</taxon>
        <taxon>Actinomycetota</taxon>
        <taxon>Actinomycetes</taxon>
        <taxon>Kitasatosporales</taxon>
        <taxon>Streptomycetaceae</taxon>
        <taxon>Kitasatospora</taxon>
    </lineage>
</organism>
<accession>A0ABZ1UB36</accession>
<evidence type="ECO:0000256" key="1">
    <source>
        <dbReference type="SAM" id="MobiDB-lite"/>
    </source>
</evidence>
<feature type="chain" id="PRO_5047431937" evidence="2">
    <location>
        <begin position="20"/>
        <end position="198"/>
    </location>
</feature>
<protein>
    <submittedName>
        <fullName evidence="3">Uncharacterized protein</fullName>
    </submittedName>
</protein>
<proteinExistence type="predicted"/>